<name>A0A0E3F408_9CAUD</name>
<dbReference type="Proteomes" id="UP000185323">
    <property type="component" value="Segment"/>
</dbReference>
<evidence type="ECO:0000313" key="2">
    <source>
        <dbReference type="Proteomes" id="UP000185323"/>
    </source>
</evidence>
<keyword evidence="2" id="KW-1185">Reference proteome</keyword>
<gene>
    <name evidence="1" type="ORF">Syn7803C7_203</name>
</gene>
<proteinExistence type="predicted"/>
<organism evidence="1 2">
    <name type="scientific">Synechococcus phage ACG-2014f_Syn7803C7</name>
    <dbReference type="NCBI Taxonomy" id="2790345"/>
    <lineage>
        <taxon>Viruses</taxon>
        <taxon>Duplodnaviria</taxon>
        <taxon>Heunggongvirae</taxon>
        <taxon>Uroviricota</taxon>
        <taxon>Caudoviricetes</taxon>
        <taxon>Pantevenvirales</taxon>
        <taxon>Kyanoviridae</taxon>
        <taxon>Atlauavirus</taxon>
        <taxon>Atlauavirus acg2014f</taxon>
    </lineage>
</organism>
<dbReference type="EMBL" id="KJ019052">
    <property type="protein sequence ID" value="AIX20094.1"/>
    <property type="molecule type" value="Genomic_DNA"/>
</dbReference>
<accession>A0A0E3F408</accession>
<evidence type="ECO:0000313" key="1">
    <source>
        <dbReference type="EMBL" id="AIX20094.1"/>
    </source>
</evidence>
<reference evidence="1 2" key="1">
    <citation type="submission" date="2013-12" db="EMBL/GenBank/DDBJ databases">
        <title>Ecological redundancy of diverse viral populations within a natural community.</title>
        <authorList>
            <person name="Gregory A.C."/>
            <person name="LaButti K."/>
            <person name="Copeland A."/>
            <person name="Woyke T."/>
            <person name="Sullivan M.B."/>
        </authorList>
    </citation>
    <scope>NUCLEOTIDE SEQUENCE [LARGE SCALE GENOMIC DNA]</scope>
    <source>
        <strain evidence="1">Syn7803C7</strain>
    </source>
</reference>
<sequence>MRVVIMMEMEHRIKMRYEFAMSSFARMYGVRAVSGSGHHVKFCKRWADTSVEEAPNGTLTEVDFYFRDLWDIWGEYI</sequence>
<protein>
    <submittedName>
        <fullName evidence="1">Uncharacterized protein</fullName>
    </submittedName>
</protein>